<comment type="caution">
    <text evidence="1">The sequence shown here is derived from an EMBL/GenBank/DDBJ whole genome shotgun (WGS) entry which is preliminary data.</text>
</comment>
<evidence type="ECO:0000313" key="2">
    <source>
        <dbReference type="Proteomes" id="UP001153076"/>
    </source>
</evidence>
<organism evidence="1 2">
    <name type="scientific">Carnegiea gigantea</name>
    <dbReference type="NCBI Taxonomy" id="171969"/>
    <lineage>
        <taxon>Eukaryota</taxon>
        <taxon>Viridiplantae</taxon>
        <taxon>Streptophyta</taxon>
        <taxon>Embryophyta</taxon>
        <taxon>Tracheophyta</taxon>
        <taxon>Spermatophyta</taxon>
        <taxon>Magnoliopsida</taxon>
        <taxon>eudicotyledons</taxon>
        <taxon>Gunneridae</taxon>
        <taxon>Pentapetalae</taxon>
        <taxon>Caryophyllales</taxon>
        <taxon>Cactineae</taxon>
        <taxon>Cactaceae</taxon>
        <taxon>Cactoideae</taxon>
        <taxon>Echinocereeae</taxon>
        <taxon>Carnegiea</taxon>
    </lineage>
</organism>
<proteinExistence type="predicted"/>
<reference evidence="1" key="1">
    <citation type="submission" date="2022-04" db="EMBL/GenBank/DDBJ databases">
        <title>Carnegiea gigantea Genome sequencing and assembly v2.</title>
        <authorList>
            <person name="Copetti D."/>
            <person name="Sanderson M.J."/>
            <person name="Burquez A."/>
            <person name="Wojciechowski M.F."/>
        </authorList>
    </citation>
    <scope>NUCLEOTIDE SEQUENCE</scope>
    <source>
        <strain evidence="1">SGP5-SGP5p</strain>
        <tissue evidence="1">Aerial part</tissue>
    </source>
</reference>
<evidence type="ECO:0000313" key="1">
    <source>
        <dbReference type="EMBL" id="KAJ8447134.1"/>
    </source>
</evidence>
<accession>A0A9Q1QMD7</accession>
<dbReference type="EMBL" id="JAKOGI010000041">
    <property type="protein sequence ID" value="KAJ8447134.1"/>
    <property type="molecule type" value="Genomic_DNA"/>
</dbReference>
<name>A0A9Q1QMD7_9CARY</name>
<dbReference type="AlphaFoldDB" id="A0A9Q1QMD7"/>
<keyword evidence="2" id="KW-1185">Reference proteome</keyword>
<protein>
    <submittedName>
        <fullName evidence="1">Uncharacterized protein</fullName>
    </submittedName>
</protein>
<sequence>MSSQCVWVTQSTHRLPCLSLPHGFTACTPCFTTVNICLFPGEHPTLPRLHAYTPLNFKIYIQTGVGVCSHSCEGSMIRKPKQHNFNLSGFHGCTTCTPWFTTVNVGLILGKYGRVPHSTHQCNNVRTHLHTNRGGGLLSQLRRQYDQKAKTAQLQSVSFPWMYHLHTMVYHDEHRPHPR</sequence>
<gene>
    <name evidence="1" type="ORF">Cgig2_022863</name>
</gene>
<dbReference type="Proteomes" id="UP001153076">
    <property type="component" value="Unassembled WGS sequence"/>
</dbReference>